<gene>
    <name evidence="2" type="ORF">PFX98_21305</name>
</gene>
<dbReference type="RefSeq" id="WP_285232489.1">
    <property type="nucleotide sequence ID" value="NZ_CP116346.1"/>
</dbReference>
<evidence type="ECO:0000259" key="1">
    <source>
        <dbReference type="Pfam" id="PF01052"/>
    </source>
</evidence>
<dbReference type="Proteomes" id="UP001177769">
    <property type="component" value="Chromosome"/>
</dbReference>
<protein>
    <submittedName>
        <fullName evidence="2">FliM/FliN family flagellar motor C-terminal domain-containing protein</fullName>
    </submittedName>
</protein>
<dbReference type="Pfam" id="PF01052">
    <property type="entry name" value="FliMN_C"/>
    <property type="match status" value="1"/>
</dbReference>
<dbReference type="InterPro" id="IPR001543">
    <property type="entry name" value="FliN-like_C"/>
</dbReference>
<dbReference type="SUPFAM" id="SSF101801">
    <property type="entry name" value="Surface presentation of antigens (SPOA)"/>
    <property type="match status" value="1"/>
</dbReference>
<name>A0AA95SMH2_9BURK</name>
<keyword evidence="2" id="KW-0969">Cilium</keyword>
<evidence type="ECO:0000313" key="3">
    <source>
        <dbReference type="Proteomes" id="UP001177769"/>
    </source>
</evidence>
<accession>A0AA95SMH2</accession>
<feature type="domain" description="Flagellar motor switch protein FliN-like C-terminal" evidence="1">
    <location>
        <begin position="211"/>
        <end position="269"/>
    </location>
</feature>
<keyword evidence="2" id="KW-0966">Cell projection</keyword>
<dbReference type="EMBL" id="CP116346">
    <property type="protein sequence ID" value="WIT11407.1"/>
    <property type="molecule type" value="Genomic_DNA"/>
</dbReference>
<reference evidence="2" key="1">
    <citation type="submission" date="2023-01" db="EMBL/GenBank/DDBJ databases">
        <title>Whole genome sequence of Paucibacter sp. S2-9 isolated from pond sediment.</title>
        <authorList>
            <person name="Jung J.Y."/>
        </authorList>
    </citation>
    <scope>NUCLEOTIDE SEQUENCE</scope>
    <source>
        <strain evidence="2">S2-9</strain>
    </source>
</reference>
<dbReference type="InterPro" id="IPR036429">
    <property type="entry name" value="SpoA-like_sf"/>
</dbReference>
<keyword evidence="3" id="KW-1185">Reference proteome</keyword>
<proteinExistence type="predicted"/>
<sequence>MPQQALLQANATLPLDPRTLGRPVHLLPRLAESLREAFNEALRLQLNRRYRSQYQVSDLGFQPLEGVPAAGRWLLGKGAAGVLGCRIDRPLVLAVMAQRYGATPDAGANPPETSSEERVQAWLSRLLLEPLQALLLEPAEPAPLGELQAQMAPQLPAGSWLLRLNLREPGQGLASKLVLALAPAYLDAVLQRLAPARAGAPTPAQPPLARRLPLTLQARLLERPMELGELLALRPGSLIPIHMGHAEVLVGGARLFTAAVAEHQGKLCLTSFEDAE</sequence>
<keyword evidence="2" id="KW-0282">Flagellum</keyword>
<dbReference type="Gene3D" id="2.30.330.10">
    <property type="entry name" value="SpoA-like"/>
    <property type="match status" value="1"/>
</dbReference>
<dbReference type="AlphaFoldDB" id="A0AA95SMH2"/>
<evidence type="ECO:0000313" key="2">
    <source>
        <dbReference type="EMBL" id="WIT11407.1"/>
    </source>
</evidence>
<dbReference type="KEGG" id="pais:PFX98_21305"/>
<organism evidence="2 3">
    <name type="scientific">Paucibacter sediminis</name>
    <dbReference type="NCBI Taxonomy" id="3019553"/>
    <lineage>
        <taxon>Bacteria</taxon>
        <taxon>Pseudomonadati</taxon>
        <taxon>Pseudomonadota</taxon>
        <taxon>Betaproteobacteria</taxon>
        <taxon>Burkholderiales</taxon>
        <taxon>Sphaerotilaceae</taxon>
        <taxon>Roseateles</taxon>
    </lineage>
</organism>